<evidence type="ECO:0000313" key="1">
    <source>
        <dbReference type="EMBL" id="KDA00063.1"/>
    </source>
</evidence>
<keyword evidence="2" id="KW-1185">Reference proteome</keyword>
<dbReference type="Gene3D" id="3.40.50.150">
    <property type="entry name" value="Vaccinia Virus protein VP39"/>
    <property type="match status" value="1"/>
</dbReference>
<dbReference type="GO" id="GO:0032259">
    <property type="term" value="P:methylation"/>
    <property type="evidence" value="ECO:0007669"/>
    <property type="project" value="UniProtKB-KW"/>
</dbReference>
<dbReference type="OrthoDB" id="9795634at2"/>
<organism evidence="1 2">
    <name type="scientific">Hyphomonas oceanitis SCH89</name>
    <dbReference type="NCBI Taxonomy" id="1280953"/>
    <lineage>
        <taxon>Bacteria</taxon>
        <taxon>Pseudomonadati</taxon>
        <taxon>Pseudomonadota</taxon>
        <taxon>Alphaproteobacteria</taxon>
        <taxon>Hyphomonadales</taxon>
        <taxon>Hyphomonadaceae</taxon>
        <taxon>Hyphomonas</taxon>
    </lineage>
</organism>
<keyword evidence="1" id="KW-0489">Methyltransferase</keyword>
<accession>A0A059G247</accession>
<comment type="caution">
    <text evidence="1">The sequence shown here is derived from an EMBL/GenBank/DDBJ whole genome shotgun (WGS) entry which is preliminary data.</text>
</comment>
<dbReference type="eggNOG" id="COG2226">
    <property type="taxonomic scope" value="Bacteria"/>
</dbReference>
<dbReference type="GO" id="GO:0008168">
    <property type="term" value="F:methyltransferase activity"/>
    <property type="evidence" value="ECO:0007669"/>
    <property type="project" value="UniProtKB-KW"/>
</dbReference>
<dbReference type="STRING" id="1280953.HOC_19486"/>
<proteinExistence type="predicted"/>
<reference evidence="1 2" key="1">
    <citation type="journal article" date="2014" name="Antonie Van Leeuwenhoek">
        <title>Hyphomonas beringensis sp. nov. and Hyphomonas chukchiensis sp. nov., isolated from surface seawater of the Bering Sea and Chukchi Sea.</title>
        <authorList>
            <person name="Li C."/>
            <person name="Lai Q."/>
            <person name="Li G."/>
            <person name="Dong C."/>
            <person name="Wang J."/>
            <person name="Liao Y."/>
            <person name="Shao Z."/>
        </authorList>
    </citation>
    <scope>NUCLEOTIDE SEQUENCE [LARGE SCALE GENOMIC DNA]</scope>
    <source>
        <strain evidence="1 2">SCH89</strain>
    </source>
</reference>
<keyword evidence="1" id="KW-0808">Transferase</keyword>
<name>A0A059G247_9PROT</name>
<dbReference type="InterPro" id="IPR029063">
    <property type="entry name" value="SAM-dependent_MTases_sf"/>
</dbReference>
<dbReference type="CDD" id="cd02440">
    <property type="entry name" value="AdoMet_MTases"/>
    <property type="match status" value="1"/>
</dbReference>
<protein>
    <submittedName>
        <fullName evidence="1">Type 11 methyltransferase</fullName>
    </submittedName>
</protein>
<dbReference type="Proteomes" id="UP000024942">
    <property type="component" value="Unassembled WGS sequence"/>
</dbReference>
<gene>
    <name evidence="1" type="ORF">HOC_19486</name>
</gene>
<dbReference type="SUPFAM" id="SSF53335">
    <property type="entry name" value="S-adenosyl-L-methionine-dependent methyltransferases"/>
    <property type="match status" value="1"/>
</dbReference>
<dbReference type="RefSeq" id="WP_035541720.1">
    <property type="nucleotide sequence ID" value="NZ_ARYL01000061.1"/>
</dbReference>
<dbReference type="PANTHER" id="PTHR42912">
    <property type="entry name" value="METHYLTRANSFERASE"/>
    <property type="match status" value="1"/>
</dbReference>
<dbReference type="Pfam" id="PF01209">
    <property type="entry name" value="Ubie_methyltran"/>
    <property type="match status" value="1"/>
</dbReference>
<sequence length="226" mass="24336">MTQLPAPAYTPALGPRGSIELYDRVIALLTREEKWRAGLLVALAPRDEETIVDIGAGTASMACLIKTTQPGVRMVAIDPDPDIRTIAEAKAVRAGAAIEFVTAMGDEKIDDIVRPGSADKILISLVLHQCPVSVKTSILANAFRLLKPGGKLLIADYGRQRSILMKLAFNLVRLTDGYADTRANKDGRLPEFMRGAGFVHVKEQSITLTPTGSISIYSGTKPQAHC</sequence>
<dbReference type="PATRIC" id="fig|1280953.3.peg.3891"/>
<dbReference type="EMBL" id="ARYL01000061">
    <property type="protein sequence ID" value="KDA00063.1"/>
    <property type="molecule type" value="Genomic_DNA"/>
</dbReference>
<dbReference type="InterPro" id="IPR050508">
    <property type="entry name" value="Methyltransf_Superfamily"/>
</dbReference>
<dbReference type="AlphaFoldDB" id="A0A059G247"/>
<evidence type="ECO:0000313" key="2">
    <source>
        <dbReference type="Proteomes" id="UP000024942"/>
    </source>
</evidence>